<dbReference type="AlphaFoldDB" id="A0ABD1MX19"/>
<dbReference type="Proteomes" id="UP001603857">
    <property type="component" value="Unassembled WGS sequence"/>
</dbReference>
<dbReference type="EMBL" id="JBGMDY010000003">
    <property type="protein sequence ID" value="KAL2340356.1"/>
    <property type="molecule type" value="Genomic_DNA"/>
</dbReference>
<feature type="compositionally biased region" description="Basic and acidic residues" evidence="1">
    <location>
        <begin position="18"/>
        <end position="34"/>
    </location>
</feature>
<protein>
    <submittedName>
        <fullName evidence="2">Uncharacterized protein</fullName>
    </submittedName>
</protein>
<name>A0ABD1MX19_9FABA</name>
<evidence type="ECO:0000256" key="1">
    <source>
        <dbReference type="SAM" id="MobiDB-lite"/>
    </source>
</evidence>
<gene>
    <name evidence="2" type="ORF">Fmac_008296</name>
</gene>
<feature type="compositionally biased region" description="Basic and acidic residues" evidence="1">
    <location>
        <begin position="44"/>
        <end position="53"/>
    </location>
</feature>
<feature type="region of interest" description="Disordered" evidence="1">
    <location>
        <begin position="1"/>
        <end position="89"/>
    </location>
</feature>
<accession>A0ABD1MX19</accession>
<reference evidence="2 3" key="1">
    <citation type="submission" date="2024-08" db="EMBL/GenBank/DDBJ databases">
        <title>Insights into the chromosomal genome structure of Flemingia macrophylla.</title>
        <authorList>
            <person name="Ding Y."/>
            <person name="Zhao Y."/>
            <person name="Bi W."/>
            <person name="Wu M."/>
            <person name="Zhao G."/>
            <person name="Gong Y."/>
            <person name="Li W."/>
            <person name="Zhang P."/>
        </authorList>
    </citation>
    <scope>NUCLEOTIDE SEQUENCE [LARGE SCALE GENOMIC DNA]</scope>
    <source>
        <strain evidence="2">DYQJB</strain>
        <tissue evidence="2">Leaf</tissue>
    </source>
</reference>
<keyword evidence="3" id="KW-1185">Reference proteome</keyword>
<organism evidence="2 3">
    <name type="scientific">Flemingia macrophylla</name>
    <dbReference type="NCBI Taxonomy" id="520843"/>
    <lineage>
        <taxon>Eukaryota</taxon>
        <taxon>Viridiplantae</taxon>
        <taxon>Streptophyta</taxon>
        <taxon>Embryophyta</taxon>
        <taxon>Tracheophyta</taxon>
        <taxon>Spermatophyta</taxon>
        <taxon>Magnoliopsida</taxon>
        <taxon>eudicotyledons</taxon>
        <taxon>Gunneridae</taxon>
        <taxon>Pentapetalae</taxon>
        <taxon>rosids</taxon>
        <taxon>fabids</taxon>
        <taxon>Fabales</taxon>
        <taxon>Fabaceae</taxon>
        <taxon>Papilionoideae</taxon>
        <taxon>50 kb inversion clade</taxon>
        <taxon>NPAAA clade</taxon>
        <taxon>indigoferoid/millettioid clade</taxon>
        <taxon>Phaseoleae</taxon>
        <taxon>Flemingia</taxon>
    </lineage>
</organism>
<proteinExistence type="predicted"/>
<feature type="compositionally biased region" description="Basic and acidic residues" evidence="1">
    <location>
        <begin position="78"/>
        <end position="89"/>
    </location>
</feature>
<sequence length="89" mass="9868">MSEESSVHGHMSSSNKRSLREEINNLKEKNRKTNETLGLLVEKLSVRSKEAHGRSSQHSSKHTHTSQFSEGPSDDLLEGEHQDGGEGTL</sequence>
<evidence type="ECO:0000313" key="2">
    <source>
        <dbReference type="EMBL" id="KAL2340356.1"/>
    </source>
</evidence>
<comment type="caution">
    <text evidence="2">The sequence shown here is derived from an EMBL/GenBank/DDBJ whole genome shotgun (WGS) entry which is preliminary data.</text>
</comment>
<evidence type="ECO:0000313" key="3">
    <source>
        <dbReference type="Proteomes" id="UP001603857"/>
    </source>
</evidence>